<dbReference type="EMBL" id="AESD01000430">
    <property type="protein sequence ID" value="EHJ12432.1"/>
    <property type="molecule type" value="Genomic_DNA"/>
</dbReference>
<protein>
    <recommendedName>
        <fullName evidence="5">DUF1092 family protein</fullName>
    </recommendedName>
</protein>
<dbReference type="GeneID" id="88766478"/>
<dbReference type="PANTHER" id="PTHR34556">
    <property type="match status" value="1"/>
</dbReference>
<feature type="domain" description="RNA-binding protein Tab2-like N-terminal" evidence="1">
    <location>
        <begin position="3"/>
        <end position="103"/>
    </location>
</feature>
<evidence type="ECO:0000313" key="3">
    <source>
        <dbReference type="EMBL" id="EHJ12432.1"/>
    </source>
</evidence>
<dbReference type="InterPro" id="IPR046761">
    <property type="entry name" value="Tab2-like_C"/>
</dbReference>
<dbReference type="Proteomes" id="UP000003477">
    <property type="component" value="Unassembled WGS sequence"/>
</dbReference>
<dbReference type="PATRIC" id="fig|423471.3.peg.2677"/>
<dbReference type="RefSeq" id="WP_007311003.1">
    <property type="nucleotide sequence ID" value="NZ_AESD01000430.1"/>
</dbReference>
<comment type="caution">
    <text evidence="3">The sequence shown here is derived from an EMBL/GenBank/DDBJ whole genome shotgun (WGS) entry which is preliminary data.</text>
</comment>
<dbReference type="PANTHER" id="PTHR34556:SF2">
    <property type="entry name" value="PROTEIN TAB2 HOMOLOG, CHLOROPLASTIC"/>
    <property type="match status" value="1"/>
</dbReference>
<reference evidence="3 4" key="1">
    <citation type="journal article" date="2011" name="Front. Microbiol.">
        <title>Two Strains of Crocosphaera watsonii with Highly Conserved Genomes are Distinguished by Strain-Specific Features.</title>
        <authorList>
            <person name="Bench S.R."/>
            <person name="Ilikchyan I.N."/>
            <person name="Tripp H.J."/>
            <person name="Zehr J.P."/>
        </authorList>
    </citation>
    <scope>NUCLEOTIDE SEQUENCE [LARGE SCALE GENOMIC DNA]</scope>
    <source>
        <strain evidence="3 4">WH 0003</strain>
    </source>
</reference>
<dbReference type="Pfam" id="PF20429">
    <property type="entry name" value="Tab2-like_C"/>
    <property type="match status" value="1"/>
</dbReference>
<dbReference type="InterPro" id="IPR046760">
    <property type="entry name" value="Tab2-like_N"/>
</dbReference>
<dbReference type="AlphaFoldDB" id="G5J5U7"/>
<organism evidence="3 4">
    <name type="scientific">Crocosphaera watsonii WH 0003</name>
    <dbReference type="NCBI Taxonomy" id="423471"/>
    <lineage>
        <taxon>Bacteria</taxon>
        <taxon>Bacillati</taxon>
        <taxon>Cyanobacteriota</taxon>
        <taxon>Cyanophyceae</taxon>
        <taxon>Oscillatoriophycideae</taxon>
        <taxon>Chroococcales</taxon>
        <taxon>Aphanothecaceae</taxon>
        <taxon>Crocosphaera</taxon>
    </lineage>
</organism>
<accession>G5J5U7</accession>
<name>G5J5U7_CROWT</name>
<dbReference type="InterPro" id="IPR009472">
    <property type="entry name" value="Tab2-like"/>
</dbReference>
<evidence type="ECO:0008006" key="5">
    <source>
        <dbReference type="Google" id="ProtNLM"/>
    </source>
</evidence>
<dbReference type="GO" id="GO:0003723">
    <property type="term" value="F:RNA binding"/>
    <property type="evidence" value="ECO:0007669"/>
    <property type="project" value="InterPro"/>
</dbReference>
<gene>
    <name evidence="3" type="ORF">CWATWH0003_2850</name>
</gene>
<evidence type="ECO:0000259" key="1">
    <source>
        <dbReference type="Pfam" id="PF06485"/>
    </source>
</evidence>
<evidence type="ECO:0000259" key="2">
    <source>
        <dbReference type="Pfam" id="PF20429"/>
    </source>
</evidence>
<sequence length="269" mass="30680">MIIWQADFYKHLSQTNENNTTWNLIICDQNSSIIHEASCQQSEANSNWLIAELESLVKQYSPDVVKVFRPQCLSLFQLLGKALGIYIEATRRTPQLKQILKDKFPSSVKLEQSPPQAVPENLWGDKWRLATFKAGDFLDYFSDRPIPIKDLPEELNPIDLGIASDIKIPGLVIYGGRQSMYLARWLADNQPVSLNYIPTDVEKSGGLILESGLVDRWVLLTFEDSEMAQSAQKYEQQKEDSQGLHFLLIQPDDSGMTETGIWLLKKEEF</sequence>
<proteinExistence type="predicted"/>
<evidence type="ECO:0000313" key="4">
    <source>
        <dbReference type="Proteomes" id="UP000003477"/>
    </source>
</evidence>
<feature type="domain" description="RNA-binding protein Tab2/Atab2 C-terminal" evidence="2">
    <location>
        <begin position="106"/>
        <end position="265"/>
    </location>
</feature>
<dbReference type="Pfam" id="PF06485">
    <property type="entry name" value="Tab2-like_N"/>
    <property type="match status" value="1"/>
</dbReference>